<evidence type="ECO:0000313" key="3">
    <source>
        <dbReference type="Proteomes" id="UP001443914"/>
    </source>
</evidence>
<dbReference type="InterPro" id="IPR016123">
    <property type="entry name" value="Mog1/PsbP_a/b/a-sand"/>
</dbReference>
<dbReference type="Gene3D" id="3.40.1000.10">
    <property type="entry name" value="Mog1/PsbP, alpha/beta/alpha sandwich"/>
    <property type="match status" value="1"/>
</dbReference>
<dbReference type="AlphaFoldDB" id="A0AAW1IQP1"/>
<dbReference type="EMBL" id="JBDFQZ010000009">
    <property type="protein sequence ID" value="KAK9691967.1"/>
    <property type="molecule type" value="Genomic_DNA"/>
</dbReference>
<dbReference type="Proteomes" id="UP001443914">
    <property type="component" value="Unassembled WGS sequence"/>
</dbReference>
<dbReference type="PANTHER" id="PTHR31407">
    <property type="match status" value="1"/>
</dbReference>
<gene>
    <name evidence="2" type="ORF">RND81_09G232300</name>
</gene>
<proteinExistence type="predicted"/>
<comment type="caution">
    <text evidence="2">The sequence shown here is derived from an EMBL/GenBank/DDBJ whole genome shotgun (WGS) entry which is preliminary data.</text>
</comment>
<dbReference type="NCBIfam" id="NF040946">
    <property type="entry name" value="PSII_PsbP"/>
    <property type="match status" value="1"/>
</dbReference>
<feature type="domain" description="PsbP C-terminal" evidence="1">
    <location>
        <begin position="76"/>
        <end position="230"/>
    </location>
</feature>
<dbReference type="PANTHER" id="PTHR31407:SF3">
    <property type="entry name" value="PSBP DOMAIN-CONTAINING PROTEIN 2, CHLOROPLASTIC"/>
    <property type="match status" value="1"/>
</dbReference>
<accession>A0AAW1IQP1</accession>
<dbReference type="GO" id="GO:0019898">
    <property type="term" value="C:extrinsic component of membrane"/>
    <property type="evidence" value="ECO:0007669"/>
    <property type="project" value="InterPro"/>
</dbReference>
<evidence type="ECO:0000313" key="2">
    <source>
        <dbReference type="EMBL" id="KAK9691967.1"/>
    </source>
</evidence>
<organism evidence="2 3">
    <name type="scientific">Saponaria officinalis</name>
    <name type="common">Common soapwort</name>
    <name type="synonym">Lychnis saponaria</name>
    <dbReference type="NCBI Taxonomy" id="3572"/>
    <lineage>
        <taxon>Eukaryota</taxon>
        <taxon>Viridiplantae</taxon>
        <taxon>Streptophyta</taxon>
        <taxon>Embryophyta</taxon>
        <taxon>Tracheophyta</taxon>
        <taxon>Spermatophyta</taxon>
        <taxon>Magnoliopsida</taxon>
        <taxon>eudicotyledons</taxon>
        <taxon>Gunneridae</taxon>
        <taxon>Pentapetalae</taxon>
        <taxon>Caryophyllales</taxon>
        <taxon>Caryophyllaceae</taxon>
        <taxon>Caryophylleae</taxon>
        <taxon>Saponaria</taxon>
    </lineage>
</organism>
<dbReference type="GO" id="GO:0005509">
    <property type="term" value="F:calcium ion binding"/>
    <property type="evidence" value="ECO:0007669"/>
    <property type="project" value="InterPro"/>
</dbReference>
<protein>
    <recommendedName>
        <fullName evidence="1">PsbP C-terminal domain-containing protein</fullName>
    </recommendedName>
</protein>
<keyword evidence="3" id="KW-1185">Reference proteome</keyword>
<evidence type="ECO:0000259" key="1">
    <source>
        <dbReference type="Pfam" id="PF01789"/>
    </source>
</evidence>
<dbReference type="GO" id="GO:0015979">
    <property type="term" value="P:photosynthesis"/>
    <property type="evidence" value="ECO:0007669"/>
    <property type="project" value="InterPro"/>
</dbReference>
<dbReference type="GO" id="GO:0009654">
    <property type="term" value="C:photosystem II oxygen evolving complex"/>
    <property type="evidence" value="ECO:0007669"/>
    <property type="project" value="InterPro"/>
</dbReference>
<dbReference type="SUPFAM" id="SSF55724">
    <property type="entry name" value="Mog1p/PsbP-like"/>
    <property type="match status" value="1"/>
</dbReference>
<name>A0AAW1IQP1_SAPOF</name>
<reference evidence="2" key="1">
    <citation type="submission" date="2024-03" db="EMBL/GenBank/DDBJ databases">
        <title>WGS assembly of Saponaria officinalis var. Norfolk2.</title>
        <authorList>
            <person name="Jenkins J."/>
            <person name="Shu S."/>
            <person name="Grimwood J."/>
            <person name="Barry K."/>
            <person name="Goodstein D."/>
            <person name="Schmutz J."/>
            <person name="Leebens-Mack J."/>
            <person name="Osbourn A."/>
        </authorList>
    </citation>
    <scope>NUCLEOTIDE SEQUENCE [LARGE SCALE GENOMIC DNA]</scope>
    <source>
        <strain evidence="2">JIC</strain>
    </source>
</reference>
<dbReference type="InterPro" id="IPR002683">
    <property type="entry name" value="PsbP_C"/>
</dbReference>
<dbReference type="Pfam" id="PF01789">
    <property type="entry name" value="PsbP"/>
    <property type="match status" value="1"/>
</dbReference>
<sequence length="239" mass="26328">MMELLSNSFLVFPSLSKSHNSPPKIPQKTLHKTSLNSSITKRTLNLSLITLFLSASLPINASFPIANAEEQLFSNELENYTDFDQGFTLLRPISYIKVDKAGATVLFEEVNKGSNNVGVVVNSVRISSLRDFGTPQFVADKLIQAEKRKESTKAAEVVGVAERPGLGGLPVYEFEYVVDSTRGGMKRVFSAVFVSEKKLYILNITHSDKPDSPLDNGTRTMLEQVVHSFDAAPLTRNST</sequence>